<dbReference type="AlphaFoldDB" id="A0A0Q4AYX4"/>
<name>A0A0Q4AYX4_9BACT</name>
<evidence type="ECO:0000313" key="4">
    <source>
        <dbReference type="Proteomes" id="UP000054172"/>
    </source>
</evidence>
<accession>A0A0Q4AYX4</accession>
<dbReference type="EMBL" id="LIIK01000008">
    <property type="protein sequence ID" value="KQM09283.1"/>
    <property type="molecule type" value="Genomic_DNA"/>
</dbReference>
<protein>
    <recommendedName>
        <fullName evidence="2">Gingipain domain-containing protein</fullName>
    </recommendedName>
</protein>
<dbReference type="InterPro" id="IPR001769">
    <property type="entry name" value="Gingipain"/>
</dbReference>
<organism evidence="3 4">
    <name type="scientific">Candidatus [Bacteroides] periocalifornicus</name>
    <dbReference type="NCBI Taxonomy" id="1702214"/>
    <lineage>
        <taxon>Bacteria</taxon>
        <taxon>Pseudomonadati</taxon>
        <taxon>Bacteroidota</taxon>
    </lineage>
</organism>
<dbReference type="GO" id="GO:0006508">
    <property type="term" value="P:proteolysis"/>
    <property type="evidence" value="ECO:0007669"/>
    <property type="project" value="InterPro"/>
</dbReference>
<dbReference type="SUPFAM" id="SSF52129">
    <property type="entry name" value="Caspase-like"/>
    <property type="match status" value="1"/>
</dbReference>
<keyword evidence="1" id="KW-0732">Signal</keyword>
<dbReference type="STRING" id="1702214.AL399_02640"/>
<gene>
    <name evidence="3" type="ORF">AL399_02640</name>
</gene>
<evidence type="ECO:0000259" key="2">
    <source>
        <dbReference type="Pfam" id="PF01364"/>
    </source>
</evidence>
<evidence type="ECO:0000313" key="3">
    <source>
        <dbReference type="EMBL" id="KQM09283.1"/>
    </source>
</evidence>
<proteinExistence type="predicted"/>
<dbReference type="Gene3D" id="3.40.50.1460">
    <property type="match status" value="1"/>
</dbReference>
<dbReference type="Pfam" id="PF01364">
    <property type="entry name" value="Peptidase_C25"/>
    <property type="match status" value="1"/>
</dbReference>
<dbReference type="InterPro" id="IPR029031">
    <property type="entry name" value="Gingipain_N_sf"/>
</dbReference>
<dbReference type="PATRIC" id="fig|1702214.3.peg.720"/>
<reference evidence="3" key="1">
    <citation type="submission" date="2015-08" db="EMBL/GenBank/DDBJ databases">
        <title>Candidatus Bacteriodes Periocalifornicus.</title>
        <authorList>
            <person name="McLean J.S."/>
            <person name="Kelley S."/>
        </authorList>
    </citation>
    <scope>NUCLEOTIDE SEQUENCE [LARGE SCALE GENOMIC DNA]</scope>
    <source>
        <strain evidence="3">12B</strain>
    </source>
</reference>
<dbReference type="InterPro" id="IPR029030">
    <property type="entry name" value="Caspase-like_dom_sf"/>
</dbReference>
<sequence>METAERASCEHLQLRQGEWGQIVKSPSTLKQYIQTRYEASSSRLRYVLLVGGREDIPPFTRTGISDLSSGVPNSDSDVAYGQLPGPDGREDHVNEVYVGRFSVRGIPELESMVKKVITYERDLDASDTWLSNGLSIASNEGTNAGDNDETDREHSRLIRQHMLSGGYQQVDTLFDLPRRSVKPQDVFETINSGVGVITYIGHGDVRYWQTSGFTVGHIEQQLRNTRAWPFIFDVACLNGKMAEGPCFAEAFARASRDGEPTGALAINGSSDNQP</sequence>
<comment type="caution">
    <text evidence="3">The sequence shown here is derived from an EMBL/GenBank/DDBJ whole genome shotgun (WGS) entry which is preliminary data.</text>
</comment>
<dbReference type="Proteomes" id="UP000054172">
    <property type="component" value="Unassembled WGS sequence"/>
</dbReference>
<dbReference type="Gene3D" id="3.40.50.10390">
    <property type="entry name" value="Gingipain r, domain 1"/>
    <property type="match status" value="1"/>
</dbReference>
<evidence type="ECO:0000256" key="1">
    <source>
        <dbReference type="ARBA" id="ARBA00022729"/>
    </source>
</evidence>
<keyword evidence="4" id="KW-1185">Reference proteome</keyword>
<dbReference type="GO" id="GO:0008234">
    <property type="term" value="F:cysteine-type peptidase activity"/>
    <property type="evidence" value="ECO:0007669"/>
    <property type="project" value="InterPro"/>
</dbReference>
<feature type="domain" description="Gingipain" evidence="2">
    <location>
        <begin position="23"/>
        <end position="258"/>
    </location>
</feature>